<gene>
    <name evidence="1" type="ORF">K3G42_009691</name>
</gene>
<dbReference type="EMBL" id="CM037630">
    <property type="protein sequence ID" value="KAH7987693.1"/>
    <property type="molecule type" value="Genomic_DNA"/>
</dbReference>
<sequence length="135" mass="15632">MVLFHLGHRWLSGLEEGFEEEHLCPHASVCPGILGKLEFVKTARCVPQELGLPVASLDVQESRQGGKRRKHPSKSRSERFKRTERFKNLGGSKMPPPMKRREEEVWIYIPPFSPVWRLKRAYKLLFIPPSKQTPC</sequence>
<reference evidence="1" key="1">
    <citation type="submission" date="2021-08" db="EMBL/GenBank/DDBJ databases">
        <title>The first chromosome-level gecko genome reveals the dynamic sex chromosomes of Neotropical dwarf geckos (Sphaerodactylidae: Sphaerodactylus).</title>
        <authorList>
            <person name="Pinto B.J."/>
            <person name="Keating S.E."/>
            <person name="Gamble T."/>
        </authorList>
    </citation>
    <scope>NUCLEOTIDE SEQUENCE</scope>
    <source>
        <strain evidence="1">TG3544</strain>
    </source>
</reference>
<evidence type="ECO:0000313" key="1">
    <source>
        <dbReference type="EMBL" id="KAH7987693.1"/>
    </source>
</evidence>
<comment type="caution">
    <text evidence="1">The sequence shown here is derived from an EMBL/GenBank/DDBJ whole genome shotgun (WGS) entry which is preliminary data.</text>
</comment>
<proteinExistence type="predicted"/>
<accession>A0ACB8E640</accession>
<name>A0ACB8E640_9SAUR</name>
<protein>
    <submittedName>
        <fullName evidence="1">Uncharacterized protein</fullName>
    </submittedName>
</protein>
<evidence type="ECO:0000313" key="2">
    <source>
        <dbReference type="Proteomes" id="UP000827872"/>
    </source>
</evidence>
<dbReference type="Proteomes" id="UP000827872">
    <property type="component" value="Linkage Group LG17"/>
</dbReference>
<keyword evidence="2" id="KW-1185">Reference proteome</keyword>
<organism evidence="1 2">
    <name type="scientific">Sphaerodactylus townsendi</name>
    <dbReference type="NCBI Taxonomy" id="933632"/>
    <lineage>
        <taxon>Eukaryota</taxon>
        <taxon>Metazoa</taxon>
        <taxon>Chordata</taxon>
        <taxon>Craniata</taxon>
        <taxon>Vertebrata</taxon>
        <taxon>Euteleostomi</taxon>
        <taxon>Lepidosauria</taxon>
        <taxon>Squamata</taxon>
        <taxon>Bifurcata</taxon>
        <taxon>Gekkota</taxon>
        <taxon>Sphaerodactylidae</taxon>
        <taxon>Sphaerodactylus</taxon>
    </lineage>
</organism>